<dbReference type="AlphaFoldDB" id="A0A2T3A9E5"/>
<keyword evidence="1" id="KW-0472">Membrane</keyword>
<keyword evidence="3" id="KW-1185">Reference proteome</keyword>
<evidence type="ECO:0000313" key="3">
    <source>
        <dbReference type="Proteomes" id="UP000241462"/>
    </source>
</evidence>
<dbReference type="InParanoid" id="A0A2T3A9E5"/>
<protein>
    <submittedName>
        <fullName evidence="2">Uncharacterized protein</fullName>
    </submittedName>
</protein>
<dbReference type="Proteomes" id="UP000241462">
    <property type="component" value="Unassembled WGS sequence"/>
</dbReference>
<name>A0A2T3A9E5_9PEZI</name>
<evidence type="ECO:0000256" key="1">
    <source>
        <dbReference type="SAM" id="Phobius"/>
    </source>
</evidence>
<accession>A0A2T3A9E5</accession>
<evidence type="ECO:0000313" key="2">
    <source>
        <dbReference type="EMBL" id="PSR87183.1"/>
    </source>
</evidence>
<dbReference type="EMBL" id="KZ678432">
    <property type="protein sequence ID" value="PSR87183.1"/>
    <property type="molecule type" value="Genomic_DNA"/>
</dbReference>
<reference evidence="2 3" key="1">
    <citation type="journal article" date="2018" name="Mycol. Prog.">
        <title>Coniella lustricola, a new species from submerged detritus.</title>
        <authorList>
            <person name="Raudabaugh D.B."/>
            <person name="Iturriaga T."/>
            <person name="Carver A."/>
            <person name="Mondo S."/>
            <person name="Pangilinan J."/>
            <person name="Lipzen A."/>
            <person name="He G."/>
            <person name="Amirebrahimi M."/>
            <person name="Grigoriev I.V."/>
            <person name="Miller A.N."/>
        </authorList>
    </citation>
    <scope>NUCLEOTIDE SEQUENCE [LARGE SCALE GENOMIC DNA]</scope>
    <source>
        <strain evidence="2 3">B22-T-1</strain>
    </source>
</reference>
<organism evidence="2 3">
    <name type="scientific">Coniella lustricola</name>
    <dbReference type="NCBI Taxonomy" id="2025994"/>
    <lineage>
        <taxon>Eukaryota</taxon>
        <taxon>Fungi</taxon>
        <taxon>Dikarya</taxon>
        <taxon>Ascomycota</taxon>
        <taxon>Pezizomycotina</taxon>
        <taxon>Sordariomycetes</taxon>
        <taxon>Sordariomycetidae</taxon>
        <taxon>Diaporthales</taxon>
        <taxon>Schizoparmaceae</taxon>
        <taxon>Coniella</taxon>
    </lineage>
</organism>
<keyword evidence="1" id="KW-0812">Transmembrane</keyword>
<gene>
    <name evidence="2" type="ORF">BD289DRAFT_432736</name>
</gene>
<keyword evidence="1" id="KW-1133">Transmembrane helix</keyword>
<dbReference type="PROSITE" id="PS51257">
    <property type="entry name" value="PROKAR_LIPOPROTEIN"/>
    <property type="match status" value="1"/>
</dbReference>
<proteinExistence type="predicted"/>
<sequence>MRVVSCRVVSCRVVAQSSVWLACFFLVWSVSCCFHLPRLVFGRQSSQPHGDTSHMRSNTATGKLHRQKEGNYRLTARVAELGCICSDRISHTEEGRCETVAFWNTAIYDVSAFLFFLGFSFFDFSRFALCFCCRHGGRYYSEGSVHCASKCGEALTLFRRGILSTL</sequence>
<feature type="transmembrane region" description="Helical" evidence="1">
    <location>
        <begin position="19"/>
        <end position="41"/>
    </location>
</feature>